<evidence type="ECO:0000256" key="25">
    <source>
        <dbReference type="PIRSR" id="PIRSR602403-1"/>
    </source>
</evidence>
<evidence type="ECO:0000256" key="3">
    <source>
        <dbReference type="ARBA" id="ARBA00010617"/>
    </source>
</evidence>
<dbReference type="GO" id="GO:0005506">
    <property type="term" value="F:iron ion binding"/>
    <property type="evidence" value="ECO:0007669"/>
    <property type="project" value="InterPro"/>
</dbReference>
<keyword evidence="9" id="KW-0472">Membrane</keyword>
<evidence type="ECO:0000256" key="11">
    <source>
        <dbReference type="ARBA" id="ARBA00038974"/>
    </source>
</evidence>
<dbReference type="KEGG" id="ppa:PAS_chr3_0957"/>
<comment type="catalytic activity">
    <reaction evidence="20">
        <text>a 14alpha-methyl steroid + 3 reduced [NADPH--hemoprotein reductase] + 3 O2 = a Delta(14) steroid + formate + 3 oxidized [NADPH--hemoprotein reductase] + 4 H2O + 4 H(+)</text>
        <dbReference type="Rhea" id="RHEA:54028"/>
        <dbReference type="Rhea" id="RHEA-COMP:11964"/>
        <dbReference type="Rhea" id="RHEA-COMP:11965"/>
        <dbReference type="ChEBI" id="CHEBI:15377"/>
        <dbReference type="ChEBI" id="CHEBI:15378"/>
        <dbReference type="ChEBI" id="CHEBI:15379"/>
        <dbReference type="ChEBI" id="CHEBI:15740"/>
        <dbReference type="ChEBI" id="CHEBI:57618"/>
        <dbReference type="ChEBI" id="CHEBI:58210"/>
        <dbReference type="ChEBI" id="CHEBI:138029"/>
        <dbReference type="ChEBI" id="CHEBI:138031"/>
        <dbReference type="EC" id="1.14.14.154"/>
    </reaction>
    <physiologicalReaction direction="left-to-right" evidence="20">
        <dbReference type="Rhea" id="RHEA:54029"/>
    </physiologicalReaction>
</comment>
<comment type="catalytic activity">
    <reaction evidence="21">
        <text>32-oxolanosterol + reduced [NADPH--hemoprotein reductase] + O2 = 4,4-dimethyl-5alpha-cholesta-8,14,24-trien-3beta-ol + formate + oxidized [NADPH--hemoprotein reductase] + H2O + 2 H(+)</text>
        <dbReference type="Rhea" id="RHEA:75111"/>
        <dbReference type="Rhea" id="RHEA-COMP:11964"/>
        <dbReference type="Rhea" id="RHEA-COMP:11965"/>
        <dbReference type="ChEBI" id="CHEBI:15377"/>
        <dbReference type="ChEBI" id="CHEBI:15378"/>
        <dbReference type="ChEBI" id="CHEBI:15379"/>
        <dbReference type="ChEBI" id="CHEBI:15740"/>
        <dbReference type="ChEBI" id="CHEBI:17813"/>
        <dbReference type="ChEBI" id="CHEBI:57618"/>
        <dbReference type="ChEBI" id="CHEBI:58210"/>
        <dbReference type="ChEBI" id="CHEBI:166681"/>
    </reaction>
    <physiologicalReaction direction="left-to-right" evidence="21">
        <dbReference type="Rhea" id="RHEA:75112"/>
    </physiologicalReaction>
</comment>
<dbReference type="GO" id="GO:0006696">
    <property type="term" value="P:ergosterol biosynthetic process"/>
    <property type="evidence" value="ECO:0007669"/>
    <property type="project" value="EnsemblFungi"/>
</dbReference>
<organism evidence="27 28">
    <name type="scientific">Komagataella phaffii (strain GS115 / ATCC 20864)</name>
    <name type="common">Yeast</name>
    <name type="synonym">Pichia pastoris</name>
    <dbReference type="NCBI Taxonomy" id="644223"/>
    <lineage>
        <taxon>Eukaryota</taxon>
        <taxon>Fungi</taxon>
        <taxon>Dikarya</taxon>
        <taxon>Ascomycota</taxon>
        <taxon>Saccharomycotina</taxon>
        <taxon>Pichiomycetes</taxon>
        <taxon>Pichiales</taxon>
        <taxon>Pichiaceae</taxon>
        <taxon>Komagataella</taxon>
    </lineage>
</organism>
<evidence type="ECO:0000256" key="4">
    <source>
        <dbReference type="ARBA" id="ARBA00022617"/>
    </source>
</evidence>
<reference evidence="27 28" key="1">
    <citation type="journal article" date="2009" name="Nat. Biotechnol.">
        <title>Genome sequence of the recombinant protein production host Pichia pastoris.</title>
        <authorList>
            <person name="De Schutter K."/>
            <person name="Lin Y.C."/>
            <person name="Tiels P."/>
            <person name="Van Hecke A."/>
            <person name="Glinka S."/>
            <person name="Weber-Lehmann J."/>
            <person name="Rouze P."/>
            <person name="Van de Peer Y."/>
            <person name="Callewaert N."/>
        </authorList>
    </citation>
    <scope>NUCLEOTIDE SEQUENCE [LARGE SCALE GENOMIC DNA]</scope>
    <source>
        <strain evidence="28">GS115 / ATCC 20864</strain>
    </source>
</reference>
<evidence type="ECO:0000256" key="16">
    <source>
        <dbReference type="ARBA" id="ARBA00043156"/>
    </source>
</evidence>
<evidence type="ECO:0000256" key="20">
    <source>
        <dbReference type="ARBA" id="ARBA00047702"/>
    </source>
</evidence>
<keyword evidence="28" id="KW-1185">Reference proteome</keyword>
<dbReference type="RefSeq" id="XP_002493197.1">
    <property type="nucleotide sequence ID" value="XM_002493152.1"/>
</dbReference>
<dbReference type="AlphaFoldDB" id="C4R632"/>
<dbReference type="GO" id="GO:0032541">
    <property type="term" value="C:cortical endoplasmic reticulum"/>
    <property type="evidence" value="ECO:0007669"/>
    <property type="project" value="EnsemblFungi"/>
</dbReference>
<evidence type="ECO:0000256" key="13">
    <source>
        <dbReference type="ARBA" id="ARBA00042513"/>
    </source>
</evidence>
<evidence type="ECO:0000256" key="18">
    <source>
        <dbReference type="ARBA" id="ARBA00047587"/>
    </source>
</evidence>
<dbReference type="InterPro" id="IPR002403">
    <property type="entry name" value="Cyt_P450_E_grp-IV"/>
</dbReference>
<dbReference type="PRINTS" id="PR00385">
    <property type="entry name" value="P450"/>
</dbReference>
<dbReference type="eggNOG" id="KOG0684">
    <property type="taxonomic scope" value="Eukaryota"/>
</dbReference>
<evidence type="ECO:0000256" key="21">
    <source>
        <dbReference type="ARBA" id="ARBA00048479"/>
    </source>
</evidence>
<comment type="catalytic activity">
    <reaction evidence="22">
        <text>a 14alpha-methyl steroid + reduced [NADPH--hemoprotein reductase] + O2 = a 14alpha-hydroxymethyl steroid + oxidized [NADPH--hemoprotein reductase] + H2O + H(+)</text>
        <dbReference type="Rhea" id="RHEA:68060"/>
        <dbReference type="Rhea" id="RHEA-COMP:11964"/>
        <dbReference type="Rhea" id="RHEA-COMP:11965"/>
        <dbReference type="ChEBI" id="CHEBI:15377"/>
        <dbReference type="ChEBI" id="CHEBI:15378"/>
        <dbReference type="ChEBI" id="CHEBI:15379"/>
        <dbReference type="ChEBI" id="CHEBI:57618"/>
        <dbReference type="ChEBI" id="CHEBI:58210"/>
        <dbReference type="ChEBI" id="CHEBI:138029"/>
        <dbReference type="ChEBI" id="CHEBI:176901"/>
    </reaction>
    <physiologicalReaction direction="left-to-right" evidence="22">
        <dbReference type="Rhea" id="RHEA:68061"/>
    </physiologicalReaction>
</comment>
<proteinExistence type="inferred from homology"/>
<dbReference type="PRINTS" id="PR00465">
    <property type="entry name" value="EP450IV"/>
</dbReference>
<keyword evidence="7 25" id="KW-0408">Iron</keyword>
<dbReference type="SMR" id="C4R632"/>
<comment type="subcellular location">
    <subcellularLocation>
        <location evidence="2">Membrane</location>
    </subcellularLocation>
</comment>
<evidence type="ECO:0000256" key="17">
    <source>
        <dbReference type="ARBA" id="ARBA00047379"/>
    </source>
</evidence>
<dbReference type="OrthoDB" id="1055148at2759"/>
<dbReference type="CDD" id="cd11042">
    <property type="entry name" value="CYP51-like"/>
    <property type="match status" value="1"/>
</dbReference>
<dbReference type="InterPro" id="IPR017972">
    <property type="entry name" value="Cyt_P450_CS"/>
</dbReference>
<accession>C4R632</accession>
<feature type="binding site" description="axial binding residue" evidence="25">
    <location>
        <position position="462"/>
    </location>
    <ligand>
        <name>heme</name>
        <dbReference type="ChEBI" id="CHEBI:30413"/>
    </ligand>
    <ligandPart>
        <name>Fe</name>
        <dbReference type="ChEBI" id="CHEBI:18248"/>
    </ligandPart>
</feature>
<dbReference type="SUPFAM" id="SSF48264">
    <property type="entry name" value="Cytochrome P450"/>
    <property type="match status" value="1"/>
</dbReference>
<evidence type="ECO:0000313" key="27">
    <source>
        <dbReference type="EMBL" id="CAY71018.1"/>
    </source>
</evidence>
<evidence type="ECO:0000313" key="28">
    <source>
        <dbReference type="Proteomes" id="UP000000314"/>
    </source>
</evidence>
<evidence type="ECO:0000256" key="14">
    <source>
        <dbReference type="ARBA" id="ARBA00042983"/>
    </source>
</evidence>
<comment type="catalytic activity">
    <reaction evidence="19">
        <text>lanosterol + 3 reduced [NADPH--hemoprotein reductase] + 3 O2 = 4,4-dimethyl-5alpha-cholesta-8,14,24-trien-3beta-ol + formate + 3 oxidized [NADPH--hemoprotein reductase] + 4 H2O + 4 H(+)</text>
        <dbReference type="Rhea" id="RHEA:25286"/>
        <dbReference type="Rhea" id="RHEA-COMP:11964"/>
        <dbReference type="Rhea" id="RHEA-COMP:11965"/>
        <dbReference type="ChEBI" id="CHEBI:15377"/>
        <dbReference type="ChEBI" id="CHEBI:15378"/>
        <dbReference type="ChEBI" id="CHEBI:15379"/>
        <dbReference type="ChEBI" id="CHEBI:15740"/>
        <dbReference type="ChEBI" id="CHEBI:16521"/>
        <dbReference type="ChEBI" id="CHEBI:17813"/>
        <dbReference type="ChEBI" id="CHEBI:57618"/>
        <dbReference type="ChEBI" id="CHEBI:58210"/>
        <dbReference type="EC" id="1.14.14.154"/>
    </reaction>
    <physiologicalReaction direction="left-to-right" evidence="19">
        <dbReference type="Rhea" id="RHEA:25287"/>
    </physiologicalReaction>
</comment>
<dbReference type="PANTHER" id="PTHR24304">
    <property type="entry name" value="CYTOCHROME P450 FAMILY 7"/>
    <property type="match status" value="1"/>
</dbReference>
<evidence type="ECO:0000256" key="2">
    <source>
        <dbReference type="ARBA" id="ARBA00004370"/>
    </source>
</evidence>
<dbReference type="FunFam" id="1.10.630.10:FF:000033">
    <property type="entry name" value="14-alpha sterol demethylase"/>
    <property type="match status" value="1"/>
</dbReference>
<dbReference type="GO" id="GO:0097038">
    <property type="term" value="C:perinuclear endoplasmic reticulum"/>
    <property type="evidence" value="ECO:0007669"/>
    <property type="project" value="EnsemblFungi"/>
</dbReference>
<dbReference type="Gene3D" id="1.10.630.10">
    <property type="entry name" value="Cytochrome P450"/>
    <property type="match status" value="1"/>
</dbReference>
<dbReference type="PROSITE" id="PS00086">
    <property type="entry name" value="CYTOCHROME_P450"/>
    <property type="match status" value="1"/>
</dbReference>
<comment type="catalytic activity">
    <reaction evidence="18">
        <text>a 14alpha-hydroxymethyl steroid + reduced [NADPH--hemoprotein reductase] + O2 = a 14alpha-formyl steroid + oxidized [NADPH--hemoprotein reductase] + 2 H2O + H(+)</text>
        <dbReference type="Rhea" id="RHEA:68064"/>
        <dbReference type="Rhea" id="RHEA-COMP:11964"/>
        <dbReference type="Rhea" id="RHEA-COMP:11965"/>
        <dbReference type="ChEBI" id="CHEBI:15377"/>
        <dbReference type="ChEBI" id="CHEBI:15378"/>
        <dbReference type="ChEBI" id="CHEBI:15379"/>
        <dbReference type="ChEBI" id="CHEBI:57618"/>
        <dbReference type="ChEBI" id="CHEBI:58210"/>
        <dbReference type="ChEBI" id="CHEBI:176901"/>
        <dbReference type="ChEBI" id="CHEBI:176902"/>
    </reaction>
    <physiologicalReaction direction="left-to-right" evidence="18">
        <dbReference type="Rhea" id="RHEA:68065"/>
    </physiologicalReaction>
</comment>
<evidence type="ECO:0000256" key="5">
    <source>
        <dbReference type="ARBA" id="ARBA00022723"/>
    </source>
</evidence>
<dbReference type="STRING" id="644223.C4R632"/>
<comment type="cofactor">
    <cofactor evidence="1 25">
        <name>heme</name>
        <dbReference type="ChEBI" id="CHEBI:30413"/>
    </cofactor>
</comment>
<comment type="catalytic activity">
    <reaction evidence="23">
        <text>lanosterol + reduced [NADPH--hemoprotein reductase] + O2 = 32-hydroxylanosterol + oxidized [NADPH--hemoprotein reductase] + H2O + H(+)</text>
        <dbReference type="Rhea" id="RHEA:75103"/>
        <dbReference type="Rhea" id="RHEA-COMP:11964"/>
        <dbReference type="Rhea" id="RHEA-COMP:11965"/>
        <dbReference type="ChEBI" id="CHEBI:15377"/>
        <dbReference type="ChEBI" id="CHEBI:15378"/>
        <dbReference type="ChEBI" id="CHEBI:15379"/>
        <dbReference type="ChEBI" id="CHEBI:16521"/>
        <dbReference type="ChEBI" id="CHEBI:57618"/>
        <dbReference type="ChEBI" id="CHEBI:58210"/>
        <dbReference type="ChEBI" id="CHEBI:166806"/>
    </reaction>
    <physiologicalReaction direction="left-to-right" evidence="23">
        <dbReference type="Rhea" id="RHEA:75104"/>
    </physiologicalReaction>
</comment>
<evidence type="ECO:0000256" key="15">
    <source>
        <dbReference type="ARBA" id="ARBA00043106"/>
    </source>
</evidence>
<dbReference type="Pfam" id="PF00067">
    <property type="entry name" value="p450"/>
    <property type="match status" value="1"/>
</dbReference>
<dbReference type="Proteomes" id="UP000000314">
    <property type="component" value="Chromosome 3"/>
</dbReference>
<dbReference type="InParanoid" id="C4R632"/>
<name>C4R632_KOMPG</name>
<comment type="catalytic activity">
    <reaction evidence="17">
        <text>32-hydroxylanosterol + reduced [NADPH--hemoprotein reductase] + O2 = 32-oxolanosterol + oxidized [NADPH--hemoprotein reductase] + 2 H2O + H(+)</text>
        <dbReference type="Rhea" id="RHEA:75107"/>
        <dbReference type="Rhea" id="RHEA-COMP:11964"/>
        <dbReference type="Rhea" id="RHEA-COMP:11965"/>
        <dbReference type="ChEBI" id="CHEBI:15377"/>
        <dbReference type="ChEBI" id="CHEBI:15378"/>
        <dbReference type="ChEBI" id="CHEBI:15379"/>
        <dbReference type="ChEBI" id="CHEBI:57618"/>
        <dbReference type="ChEBI" id="CHEBI:58210"/>
        <dbReference type="ChEBI" id="CHEBI:166681"/>
        <dbReference type="ChEBI" id="CHEBI:166806"/>
    </reaction>
    <physiologicalReaction direction="left-to-right" evidence="17">
        <dbReference type="Rhea" id="RHEA:75108"/>
    </physiologicalReaction>
</comment>
<evidence type="ECO:0000256" key="7">
    <source>
        <dbReference type="ARBA" id="ARBA00023004"/>
    </source>
</evidence>
<dbReference type="EC" id="1.14.14.154" evidence="11"/>
<evidence type="ECO:0000256" key="10">
    <source>
        <dbReference type="ARBA" id="ARBA00037887"/>
    </source>
</evidence>
<evidence type="ECO:0000256" key="24">
    <source>
        <dbReference type="ARBA" id="ARBA00049450"/>
    </source>
</evidence>
<dbReference type="HOGENOM" id="CLU_001570_15_0_1"/>
<dbReference type="FunCoup" id="C4R632">
    <property type="interactions" value="569"/>
</dbReference>
<comment type="catalytic activity">
    <reaction evidence="24">
        <text>a 14alpha-formyl steroid + reduced [NADPH--hemoprotein reductase] + O2 = a Delta(14) steroid + formate + oxidized [NADPH--hemoprotein reductase] + H2O + 2 H(+)</text>
        <dbReference type="Rhea" id="RHEA:68068"/>
        <dbReference type="Rhea" id="RHEA-COMP:11964"/>
        <dbReference type="Rhea" id="RHEA-COMP:11965"/>
        <dbReference type="ChEBI" id="CHEBI:15377"/>
        <dbReference type="ChEBI" id="CHEBI:15378"/>
        <dbReference type="ChEBI" id="CHEBI:15379"/>
        <dbReference type="ChEBI" id="CHEBI:15740"/>
        <dbReference type="ChEBI" id="CHEBI:57618"/>
        <dbReference type="ChEBI" id="CHEBI:58210"/>
        <dbReference type="ChEBI" id="CHEBI:138031"/>
        <dbReference type="ChEBI" id="CHEBI:176902"/>
    </reaction>
    <physiologicalReaction direction="left-to-right" evidence="24">
        <dbReference type="Rhea" id="RHEA:68069"/>
    </physiologicalReaction>
</comment>
<evidence type="ECO:0000256" key="1">
    <source>
        <dbReference type="ARBA" id="ARBA00001971"/>
    </source>
</evidence>
<dbReference type="OMA" id="HWFPFVG"/>
<evidence type="ECO:0000256" key="19">
    <source>
        <dbReference type="ARBA" id="ARBA00047670"/>
    </source>
</evidence>
<dbReference type="EMBL" id="FN392321">
    <property type="protein sequence ID" value="CAY71018.1"/>
    <property type="molecule type" value="Genomic_DNA"/>
</dbReference>
<comment type="similarity">
    <text evidence="3 26">Belongs to the cytochrome P450 family.</text>
</comment>
<evidence type="ECO:0000256" key="12">
    <source>
        <dbReference type="ARBA" id="ARBA00041158"/>
    </source>
</evidence>
<dbReference type="PANTHER" id="PTHR24304:SF2">
    <property type="entry name" value="24-HYDROXYCHOLESTEROL 7-ALPHA-HYDROXYLASE"/>
    <property type="match status" value="1"/>
</dbReference>
<dbReference type="GO" id="GO:0020037">
    <property type="term" value="F:heme binding"/>
    <property type="evidence" value="ECO:0007669"/>
    <property type="project" value="InterPro"/>
</dbReference>
<evidence type="ECO:0000256" key="26">
    <source>
        <dbReference type="RuleBase" id="RU000461"/>
    </source>
</evidence>
<dbReference type="InterPro" id="IPR036396">
    <property type="entry name" value="Cyt_P450_sf"/>
</dbReference>
<keyword evidence="6 26" id="KW-0560">Oxidoreductase</keyword>
<keyword evidence="8 26" id="KW-0503">Monooxygenase</keyword>
<evidence type="ECO:0000256" key="9">
    <source>
        <dbReference type="ARBA" id="ARBA00023136"/>
    </source>
</evidence>
<comment type="pathway">
    <text evidence="10">Steroid biosynthesis; zymosterol biosynthesis; zymosterol from lanosterol: step 1/6.</text>
</comment>
<protein>
    <recommendedName>
        <fullName evidence="12">Lanosterol 14-alpha demethylase</fullName>
        <ecNumber evidence="11">1.14.14.154</ecNumber>
    </recommendedName>
    <alternativeName>
        <fullName evidence="14">Cytochrome P450 51</fullName>
    </alternativeName>
    <alternativeName>
        <fullName evidence="16">Cytochrome P450-14DM</fullName>
    </alternativeName>
    <alternativeName>
        <fullName evidence="13">Cytochrome P450-LIA1</fullName>
    </alternativeName>
    <alternativeName>
        <fullName evidence="15">Sterol 14-alpha demethylase</fullName>
    </alternativeName>
</protein>
<dbReference type="GO" id="GO:0008398">
    <property type="term" value="F:sterol 14-demethylase activity"/>
    <property type="evidence" value="ECO:0007669"/>
    <property type="project" value="UniProtKB-EC"/>
</dbReference>
<keyword evidence="4 25" id="KW-0349">Heme</keyword>
<keyword evidence="5 25" id="KW-0479">Metal-binding</keyword>
<dbReference type="InterPro" id="IPR050529">
    <property type="entry name" value="CYP450_sterol_14alpha_dmase"/>
</dbReference>
<evidence type="ECO:0000256" key="8">
    <source>
        <dbReference type="ARBA" id="ARBA00023033"/>
    </source>
</evidence>
<dbReference type="GeneID" id="8199704"/>
<gene>
    <name evidence="27" type="ordered locus">PAS_chr3_0957</name>
</gene>
<evidence type="ECO:0000256" key="6">
    <source>
        <dbReference type="ARBA" id="ARBA00023002"/>
    </source>
</evidence>
<dbReference type="GO" id="GO:0016020">
    <property type="term" value="C:membrane"/>
    <property type="evidence" value="ECO:0007669"/>
    <property type="project" value="UniProtKB-SubCell"/>
</dbReference>
<evidence type="ECO:0000256" key="22">
    <source>
        <dbReference type="ARBA" id="ARBA00048866"/>
    </source>
</evidence>
<evidence type="ECO:0000256" key="23">
    <source>
        <dbReference type="ARBA" id="ARBA00049163"/>
    </source>
</evidence>
<sequence length="515" mass="58861">MSLVQELIQKISSLELTLVEKLSILFVAPFLLNALWQFIYSFRKDRVPLVFHWVPWVGSAVTYGMQPYEFFADCQRKYGDVFAFVLLGKVMTVYLGPKGHEFILNAKLNDVCAEDAYKHLTTPVFGEGVIYDCPNWKLMDQKKFVKGSLTKESFRSYVPKIRDEVLDYINNDPNFMGGDSKKKTGKTNVLNSQSELTILTASRSLLGDDMRKLLTKKWAKLFSDLDKGFTPLNFIFSHLPLPSYWTRDHAQKTISETYLSLINKRRATNDIGDRDLIDSLMKSSTYKDGSKMTDEEISHLLIGVLMGGQHTSASTSSWFLLHLGEKPELQEELFEEQERVLQGRELTYDDLANMPLHNQVIKETLRMHMPLHSIFRKVTRPLPVPNSKYVVPKGHYVLVSPGFAMTNDAYFPNASDFQPHRWDETVEPVSADAKETVDYGFGKVSKGVSSPYLPFGGGRHRCIGEHFAYCQLGTILNTFVRTFKWKAVVPQPDYTSMVTLPEPNLSTITWERRDN</sequence>
<dbReference type="InterPro" id="IPR001128">
    <property type="entry name" value="Cyt_P450"/>
</dbReference>